<protein>
    <recommendedName>
        <fullName evidence="3">DUF2474 domain-containing protein</fullName>
    </recommendedName>
</protein>
<dbReference type="Proteomes" id="UP000706525">
    <property type="component" value="Unassembled WGS sequence"/>
</dbReference>
<accession>A0ABN7YHY6</accession>
<keyword evidence="2" id="KW-1185">Reference proteome</keyword>
<comment type="caution">
    <text evidence="1">The sequence shown here is derived from an EMBL/GenBank/DDBJ whole genome shotgun (WGS) entry which is preliminary data.</text>
</comment>
<evidence type="ECO:0000313" key="2">
    <source>
        <dbReference type="Proteomes" id="UP000706525"/>
    </source>
</evidence>
<organism evidence="1 2">
    <name type="scientific">Cupriavidus pampae</name>
    <dbReference type="NCBI Taxonomy" id="659251"/>
    <lineage>
        <taxon>Bacteria</taxon>
        <taxon>Pseudomonadati</taxon>
        <taxon>Pseudomonadota</taxon>
        <taxon>Betaproteobacteria</taxon>
        <taxon>Burkholderiales</taxon>
        <taxon>Burkholderiaceae</taxon>
        <taxon>Cupriavidus</taxon>
    </lineage>
</organism>
<sequence>MRSIRNSALILGGWVALSLISGSAVMLVAQTLPA</sequence>
<evidence type="ECO:0008006" key="3">
    <source>
        <dbReference type="Google" id="ProtNLM"/>
    </source>
</evidence>
<dbReference type="EMBL" id="CAJZAG010000004">
    <property type="protein sequence ID" value="CAG9171537.1"/>
    <property type="molecule type" value="Genomic_DNA"/>
</dbReference>
<name>A0ABN7YHY6_9BURK</name>
<evidence type="ECO:0000313" key="1">
    <source>
        <dbReference type="EMBL" id="CAG9171537.1"/>
    </source>
</evidence>
<proteinExistence type="predicted"/>
<gene>
    <name evidence="1" type="ORF">LMG32289_02412</name>
</gene>
<reference evidence="1 2" key="1">
    <citation type="submission" date="2021-08" db="EMBL/GenBank/DDBJ databases">
        <authorList>
            <person name="Peeters C."/>
        </authorList>
    </citation>
    <scope>NUCLEOTIDE SEQUENCE [LARGE SCALE GENOMIC DNA]</scope>
    <source>
        <strain evidence="1 2">LMG 32289</strain>
    </source>
</reference>